<keyword evidence="2" id="KW-1185">Reference proteome</keyword>
<proteinExistence type="predicted"/>
<sequence length="83" mass="8899">MVITANVTVTRDGHRWPTETITNDIASETVAGAGCDLHQRIATALEDGLRDALEVDAGDWVDIEIAACPENPDLVGKALTWIV</sequence>
<protein>
    <submittedName>
        <fullName evidence="1">Uncharacterized protein</fullName>
    </submittedName>
</protein>
<dbReference type="AlphaFoldDB" id="A0A1H4VCS1"/>
<dbReference type="Proteomes" id="UP000182241">
    <property type="component" value="Unassembled WGS sequence"/>
</dbReference>
<evidence type="ECO:0000313" key="2">
    <source>
        <dbReference type="Proteomes" id="UP000182241"/>
    </source>
</evidence>
<name>A0A1H4VCS1_TSUTY</name>
<dbReference type="OrthoDB" id="8627412at2"/>
<evidence type="ECO:0000313" key="1">
    <source>
        <dbReference type="EMBL" id="SEC78922.1"/>
    </source>
</evidence>
<reference evidence="2" key="1">
    <citation type="submission" date="2016-10" db="EMBL/GenBank/DDBJ databases">
        <authorList>
            <person name="Varghese N."/>
            <person name="Submissions S."/>
        </authorList>
    </citation>
    <scope>NUCLEOTIDE SEQUENCE [LARGE SCALE GENOMIC DNA]</scope>
    <source>
        <strain evidence="2">DSM 44234</strain>
    </source>
</reference>
<dbReference type="RefSeq" id="WP_068742810.1">
    <property type="nucleotide sequence ID" value="NZ_FNSA01000003.1"/>
</dbReference>
<accession>A0A1H4VCS1</accession>
<organism evidence="1 2">
    <name type="scientific">Tsukamurella tyrosinosolvens</name>
    <dbReference type="NCBI Taxonomy" id="57704"/>
    <lineage>
        <taxon>Bacteria</taxon>
        <taxon>Bacillati</taxon>
        <taxon>Actinomycetota</taxon>
        <taxon>Actinomycetes</taxon>
        <taxon>Mycobacteriales</taxon>
        <taxon>Tsukamurellaceae</taxon>
        <taxon>Tsukamurella</taxon>
    </lineage>
</organism>
<dbReference type="STRING" id="57704.SAMN04489793_3197"/>
<dbReference type="EMBL" id="FNSA01000003">
    <property type="protein sequence ID" value="SEC78922.1"/>
    <property type="molecule type" value="Genomic_DNA"/>
</dbReference>
<gene>
    <name evidence="1" type="ORF">SAMN04489793_3197</name>
</gene>